<proteinExistence type="predicted"/>
<protein>
    <submittedName>
        <fullName evidence="1">Uncharacterized protein</fullName>
    </submittedName>
</protein>
<dbReference type="AlphaFoldDB" id="A0A2P2NXU6"/>
<organism evidence="1">
    <name type="scientific">Rhizophora mucronata</name>
    <name type="common">Asiatic mangrove</name>
    <dbReference type="NCBI Taxonomy" id="61149"/>
    <lineage>
        <taxon>Eukaryota</taxon>
        <taxon>Viridiplantae</taxon>
        <taxon>Streptophyta</taxon>
        <taxon>Embryophyta</taxon>
        <taxon>Tracheophyta</taxon>
        <taxon>Spermatophyta</taxon>
        <taxon>Magnoliopsida</taxon>
        <taxon>eudicotyledons</taxon>
        <taxon>Gunneridae</taxon>
        <taxon>Pentapetalae</taxon>
        <taxon>rosids</taxon>
        <taxon>fabids</taxon>
        <taxon>Malpighiales</taxon>
        <taxon>Rhizophoraceae</taxon>
        <taxon>Rhizophora</taxon>
    </lineage>
</organism>
<dbReference type="EMBL" id="GGEC01066790">
    <property type="protein sequence ID" value="MBX47274.1"/>
    <property type="molecule type" value="Transcribed_RNA"/>
</dbReference>
<reference evidence="1" key="1">
    <citation type="submission" date="2018-02" db="EMBL/GenBank/DDBJ databases">
        <title>Rhizophora mucronata_Transcriptome.</title>
        <authorList>
            <person name="Meera S.P."/>
            <person name="Sreeshan A."/>
            <person name="Augustine A."/>
        </authorList>
    </citation>
    <scope>NUCLEOTIDE SEQUENCE</scope>
    <source>
        <tissue evidence="1">Leaf</tissue>
    </source>
</reference>
<sequence length="51" mass="6132">MPLLHWSENCYTHIFMIENISNNNCFRINMQKTAMVCWRKKKIEDISKPAC</sequence>
<name>A0A2P2NXU6_RHIMU</name>
<evidence type="ECO:0000313" key="1">
    <source>
        <dbReference type="EMBL" id="MBX47274.1"/>
    </source>
</evidence>
<accession>A0A2P2NXU6</accession>